<keyword evidence="8" id="KW-1185">Reference proteome</keyword>
<evidence type="ECO:0000256" key="5">
    <source>
        <dbReference type="HAMAP-Rule" id="MF_00081"/>
    </source>
</evidence>
<evidence type="ECO:0000313" key="8">
    <source>
        <dbReference type="Proteomes" id="UP000663499"/>
    </source>
</evidence>
<keyword evidence="1 5" id="KW-0678">Repressor</keyword>
<dbReference type="Proteomes" id="UP000663499">
    <property type="component" value="Chromosome"/>
</dbReference>
<dbReference type="RefSeq" id="WP_207300209.1">
    <property type="nucleotide sequence ID" value="NZ_CP071444.1"/>
</dbReference>
<dbReference type="Pfam" id="PF01628">
    <property type="entry name" value="HrcA"/>
    <property type="match status" value="1"/>
</dbReference>
<evidence type="ECO:0000256" key="1">
    <source>
        <dbReference type="ARBA" id="ARBA00022491"/>
    </source>
</evidence>
<dbReference type="HAMAP" id="MF_00081">
    <property type="entry name" value="HrcA"/>
    <property type="match status" value="1"/>
</dbReference>
<dbReference type="PANTHER" id="PTHR34824">
    <property type="entry name" value="HEAT-INDUCIBLE TRANSCRIPTION REPRESSOR HRCA"/>
    <property type="match status" value="1"/>
</dbReference>
<evidence type="ECO:0000256" key="3">
    <source>
        <dbReference type="ARBA" id="ARBA00023016"/>
    </source>
</evidence>
<evidence type="ECO:0000313" key="7">
    <source>
        <dbReference type="EMBL" id="QSX08868.1"/>
    </source>
</evidence>
<dbReference type="AlphaFoldDB" id="A0A974XIA4"/>
<name>A0A974XIA4_9FIRM</name>
<dbReference type="EMBL" id="CP071444">
    <property type="protein sequence ID" value="QSX08868.1"/>
    <property type="molecule type" value="Genomic_DNA"/>
</dbReference>
<evidence type="ECO:0000256" key="2">
    <source>
        <dbReference type="ARBA" id="ARBA00023015"/>
    </source>
</evidence>
<dbReference type="SUPFAM" id="SSF46785">
    <property type="entry name" value="Winged helix' DNA-binding domain"/>
    <property type="match status" value="1"/>
</dbReference>
<dbReference type="PIRSF" id="PIRSF005485">
    <property type="entry name" value="HrcA"/>
    <property type="match status" value="1"/>
</dbReference>
<gene>
    <name evidence="5 7" type="primary">hrcA</name>
    <name evidence="7" type="ORF">J0B03_01925</name>
</gene>
<dbReference type="PANTHER" id="PTHR34824:SF1">
    <property type="entry name" value="HEAT-INDUCIBLE TRANSCRIPTION REPRESSOR HRCA"/>
    <property type="match status" value="1"/>
</dbReference>
<dbReference type="InterPro" id="IPR021153">
    <property type="entry name" value="HrcA_C"/>
</dbReference>
<comment type="function">
    <text evidence="5">Negative regulator of class I heat shock genes (grpE-dnaK-dnaJ and groELS operons). Prevents heat-shock induction of these operons.</text>
</comment>
<dbReference type="Gene3D" id="3.30.390.60">
    <property type="entry name" value="Heat-inducible transcription repressor hrca homolog, domain 3"/>
    <property type="match status" value="1"/>
</dbReference>
<dbReference type="Gene3D" id="1.10.10.10">
    <property type="entry name" value="Winged helix-like DNA-binding domain superfamily/Winged helix DNA-binding domain"/>
    <property type="match status" value="1"/>
</dbReference>
<accession>A0A974XIA4</accession>
<evidence type="ECO:0000259" key="6">
    <source>
        <dbReference type="Pfam" id="PF01628"/>
    </source>
</evidence>
<dbReference type="KEGG" id="alka:J0B03_01925"/>
<evidence type="ECO:0000256" key="4">
    <source>
        <dbReference type="ARBA" id="ARBA00023163"/>
    </source>
</evidence>
<keyword evidence="3 5" id="KW-0346">Stress response</keyword>
<proteinExistence type="inferred from homology"/>
<dbReference type="InterPro" id="IPR036388">
    <property type="entry name" value="WH-like_DNA-bd_sf"/>
</dbReference>
<dbReference type="GO" id="GO:0045892">
    <property type="term" value="P:negative regulation of DNA-templated transcription"/>
    <property type="evidence" value="ECO:0007669"/>
    <property type="project" value="UniProtKB-UniRule"/>
</dbReference>
<dbReference type="InterPro" id="IPR029016">
    <property type="entry name" value="GAF-like_dom_sf"/>
</dbReference>
<comment type="similarity">
    <text evidence="5">Belongs to the HrcA family.</text>
</comment>
<reference evidence="7" key="1">
    <citation type="submission" date="2021-03" db="EMBL/GenBank/DDBJ databases">
        <title>Alkalibacter marinus sp. nov., isolated from tidal flat sediment.</title>
        <authorList>
            <person name="Namirimu T."/>
            <person name="Yang J.-A."/>
            <person name="Yang S.-H."/>
            <person name="Kim Y.-J."/>
            <person name="Kwon K.K."/>
        </authorList>
    </citation>
    <scope>NUCLEOTIDE SEQUENCE</scope>
    <source>
        <strain evidence="7">ES005</strain>
    </source>
</reference>
<sequence length="353" mass="39999">MSDKLERKMKILYSIIRDYIETAEPIGSRTIAKKYDLGISAATIRNEMSDLEEMGFLIQPHTSAGRVPSQKAYRLYVDELMNVGHLKADLQKEIRDSYHQYVEEIDKAIKHTAQVIAQLTSYTSMVSLPQMDTLDCKHVQLIPIEDERVLMVVVTKENIINNYELRMSRPVQDGELVKLNNILNHVVKGTSLRNIGEGLTRKINDLTLEENELLQEIVPIFKEVMINRNDNLIYSNGVTNILNYPEFNDIGKAKEFLDVIEEKKRVAEILKQTSGSGLNIIIGTENYVQAFKDCSLITATYRINGESIGSIGVIGPVRMNYDHVVSVMSFLSEELNKQLSSSENVQAKGDEIE</sequence>
<dbReference type="InterPro" id="IPR023120">
    <property type="entry name" value="WHTH_transcript_rep_HrcA_IDD"/>
</dbReference>
<dbReference type="InterPro" id="IPR002571">
    <property type="entry name" value="HrcA"/>
</dbReference>
<dbReference type="GO" id="GO:0003677">
    <property type="term" value="F:DNA binding"/>
    <property type="evidence" value="ECO:0007669"/>
    <property type="project" value="InterPro"/>
</dbReference>
<keyword evidence="4 5" id="KW-0804">Transcription</keyword>
<dbReference type="Gene3D" id="3.30.450.40">
    <property type="match status" value="1"/>
</dbReference>
<feature type="domain" description="Heat-inducible transcription repressor HrcA C-terminal" evidence="6">
    <location>
        <begin position="106"/>
        <end position="325"/>
    </location>
</feature>
<dbReference type="NCBIfam" id="TIGR00331">
    <property type="entry name" value="hrcA"/>
    <property type="match status" value="1"/>
</dbReference>
<dbReference type="InterPro" id="IPR036390">
    <property type="entry name" value="WH_DNA-bd_sf"/>
</dbReference>
<dbReference type="SUPFAM" id="SSF55781">
    <property type="entry name" value="GAF domain-like"/>
    <property type="match status" value="1"/>
</dbReference>
<protein>
    <recommendedName>
        <fullName evidence="5">Heat-inducible transcription repressor HrcA</fullName>
    </recommendedName>
</protein>
<organism evidence="7 8">
    <name type="scientific">Alkalibacter rhizosphaerae</name>
    <dbReference type="NCBI Taxonomy" id="2815577"/>
    <lineage>
        <taxon>Bacteria</taxon>
        <taxon>Bacillati</taxon>
        <taxon>Bacillota</taxon>
        <taxon>Clostridia</taxon>
        <taxon>Eubacteriales</taxon>
        <taxon>Eubacteriaceae</taxon>
        <taxon>Alkalibacter</taxon>
    </lineage>
</organism>
<keyword evidence="2 5" id="KW-0805">Transcription regulation</keyword>